<evidence type="ECO:0000259" key="4">
    <source>
        <dbReference type="PROSITE" id="PS50102"/>
    </source>
</evidence>
<proteinExistence type="predicted"/>
<dbReference type="AlphaFoldDB" id="A0A161WQ18"/>
<feature type="domain" description="RRM" evidence="4">
    <location>
        <begin position="83"/>
        <end position="163"/>
    </location>
</feature>
<reference evidence="5 6" key="1">
    <citation type="submission" date="2015-06" db="EMBL/GenBank/DDBJ databases">
        <title>Survival trade-offs in plant roots during colonization by closely related pathogenic and mutualistic fungi.</title>
        <authorList>
            <person name="Hacquard S."/>
            <person name="Kracher B."/>
            <person name="Hiruma K."/>
            <person name="Weinman A."/>
            <person name="Muench P."/>
            <person name="Garrido Oter R."/>
            <person name="Ver Loren van Themaat E."/>
            <person name="Dallerey J.-F."/>
            <person name="Damm U."/>
            <person name="Henrissat B."/>
            <person name="Lespinet O."/>
            <person name="Thon M."/>
            <person name="Kemen E."/>
            <person name="McHardy A.C."/>
            <person name="Schulze-Lefert P."/>
            <person name="O'Connell R.J."/>
        </authorList>
    </citation>
    <scope>NUCLEOTIDE SEQUENCE [LARGE SCALE GENOMIC DNA]</scope>
    <source>
        <strain evidence="5 6">0861</strain>
    </source>
</reference>
<feature type="region of interest" description="Disordered" evidence="3">
    <location>
        <begin position="202"/>
        <end position="259"/>
    </location>
</feature>
<dbReference type="Gene3D" id="3.30.70.330">
    <property type="match status" value="1"/>
</dbReference>
<evidence type="ECO:0000256" key="3">
    <source>
        <dbReference type="SAM" id="MobiDB-lite"/>
    </source>
</evidence>
<dbReference type="InterPro" id="IPR045164">
    <property type="entry name" value="RBM41/RNPC3"/>
</dbReference>
<evidence type="ECO:0000313" key="6">
    <source>
        <dbReference type="Proteomes" id="UP000076552"/>
    </source>
</evidence>
<dbReference type="GO" id="GO:0097157">
    <property type="term" value="F:pre-mRNA intronic binding"/>
    <property type="evidence" value="ECO:0007669"/>
    <property type="project" value="TreeGrafter"/>
</dbReference>
<protein>
    <submittedName>
        <fullName evidence="5">U2 small nuclear ribonucleoprotein B</fullName>
    </submittedName>
</protein>
<dbReference type="GO" id="GO:0000398">
    <property type="term" value="P:mRNA splicing, via spliceosome"/>
    <property type="evidence" value="ECO:0007669"/>
    <property type="project" value="TreeGrafter"/>
</dbReference>
<dbReference type="FunFam" id="3.30.70.330:FF:000039">
    <property type="entry name" value="U1 small nuclear ribonucleoprotein A"/>
    <property type="match status" value="1"/>
</dbReference>
<dbReference type="EMBL" id="LFIV01000045">
    <property type="protein sequence ID" value="KZL73356.1"/>
    <property type="molecule type" value="Genomic_DNA"/>
</dbReference>
<dbReference type="STRING" id="708197.A0A161WQ18"/>
<evidence type="ECO:0000256" key="1">
    <source>
        <dbReference type="ARBA" id="ARBA00022884"/>
    </source>
</evidence>
<dbReference type="PANTHER" id="PTHR16105">
    <property type="entry name" value="RNA-BINDING REGION-CONTAINING PROTEIN 3"/>
    <property type="match status" value="1"/>
</dbReference>
<dbReference type="SMART" id="SM00360">
    <property type="entry name" value="RRM"/>
    <property type="match status" value="1"/>
</dbReference>
<feature type="non-terminal residue" evidence="5">
    <location>
        <position position="1"/>
    </location>
</feature>
<evidence type="ECO:0000313" key="5">
    <source>
        <dbReference type="EMBL" id="KZL73356.1"/>
    </source>
</evidence>
<dbReference type="PANTHER" id="PTHR16105:SF0">
    <property type="entry name" value="RNA-BINDING REGION-CONTAINING PROTEIN 3"/>
    <property type="match status" value="1"/>
</dbReference>
<feature type="compositionally biased region" description="Low complexity" evidence="3">
    <location>
        <begin position="202"/>
        <end position="221"/>
    </location>
</feature>
<dbReference type="InterPro" id="IPR012677">
    <property type="entry name" value="Nucleotide-bd_a/b_plait_sf"/>
</dbReference>
<organism evidence="5 6">
    <name type="scientific">Colletotrichum tofieldiae</name>
    <dbReference type="NCBI Taxonomy" id="708197"/>
    <lineage>
        <taxon>Eukaryota</taxon>
        <taxon>Fungi</taxon>
        <taxon>Dikarya</taxon>
        <taxon>Ascomycota</taxon>
        <taxon>Pezizomycotina</taxon>
        <taxon>Sordariomycetes</taxon>
        <taxon>Hypocreomycetidae</taxon>
        <taxon>Glomerellales</taxon>
        <taxon>Glomerellaceae</taxon>
        <taxon>Colletotrichum</taxon>
        <taxon>Colletotrichum spaethianum species complex</taxon>
    </lineage>
</organism>
<feature type="compositionally biased region" description="Acidic residues" evidence="3">
    <location>
        <begin position="242"/>
        <end position="259"/>
    </location>
</feature>
<comment type="caution">
    <text evidence="5">The sequence shown here is derived from an EMBL/GenBank/DDBJ whole genome shotgun (WGS) entry which is preliminary data.</text>
</comment>
<feature type="compositionally biased region" description="Basic and acidic residues" evidence="3">
    <location>
        <begin position="8"/>
        <end position="21"/>
    </location>
</feature>
<name>A0A161WQ18_9PEZI</name>
<dbReference type="SUPFAM" id="SSF54928">
    <property type="entry name" value="RNA-binding domain, RBD"/>
    <property type="match status" value="1"/>
</dbReference>
<keyword evidence="6" id="KW-1185">Reference proteome</keyword>
<feature type="compositionally biased region" description="Basic residues" evidence="3">
    <location>
        <begin position="22"/>
        <end position="31"/>
    </location>
</feature>
<dbReference type="InterPro" id="IPR000504">
    <property type="entry name" value="RRM_dom"/>
</dbReference>
<dbReference type="InterPro" id="IPR035979">
    <property type="entry name" value="RBD_domain_sf"/>
</dbReference>
<gene>
    <name evidence="5" type="ORF">CT0861_11394</name>
</gene>
<keyword evidence="5" id="KW-0687">Ribonucleoprotein</keyword>
<dbReference type="GO" id="GO:1990904">
    <property type="term" value="C:ribonucleoprotein complex"/>
    <property type="evidence" value="ECO:0007669"/>
    <property type="project" value="UniProtKB-KW"/>
</dbReference>
<dbReference type="CDD" id="cd12246">
    <property type="entry name" value="RRM1_U1A_like"/>
    <property type="match status" value="1"/>
</dbReference>
<feature type="region of interest" description="Disordered" evidence="3">
    <location>
        <begin position="1"/>
        <end position="33"/>
    </location>
</feature>
<accession>A0A161WQ18</accession>
<dbReference type="Pfam" id="PF00076">
    <property type="entry name" value="RRM_1"/>
    <property type="match status" value="1"/>
</dbReference>
<dbReference type="PROSITE" id="PS50102">
    <property type="entry name" value="RRM"/>
    <property type="match status" value="1"/>
</dbReference>
<keyword evidence="1 2" id="KW-0694">RNA-binding</keyword>
<sequence>WPDIQYKNSDRDDCTTTEPRRTTSRSPRRRVKSVESDILPTNRWYSHPRFSHTNCTMAAAAPPRGLAPNASLPAKVATIPPNQTLYVTNLPSNKIQKQDLRTELYLLFSTYGPVLDIVAMKTMKMRGQAHITFRDVQTATQAMRSLEGFEFLGRPLTIQYAKSKSDFVAKLDGTYKMPNSTAGASSTEVTDLQKIVFSAPAPGAASGAAPGTAAAKPSAGGDQPMGDAQASDARGQKRTRDEEEDEDSDVAMEEDSDDD</sequence>
<evidence type="ECO:0000256" key="2">
    <source>
        <dbReference type="PROSITE-ProRule" id="PRU00176"/>
    </source>
</evidence>
<dbReference type="GO" id="GO:0030626">
    <property type="term" value="F:U12 snRNA binding"/>
    <property type="evidence" value="ECO:0007669"/>
    <property type="project" value="TreeGrafter"/>
</dbReference>
<dbReference type="Proteomes" id="UP000076552">
    <property type="component" value="Unassembled WGS sequence"/>
</dbReference>